<dbReference type="GO" id="GO:0043565">
    <property type="term" value="F:sequence-specific DNA binding"/>
    <property type="evidence" value="ECO:0007669"/>
    <property type="project" value="InterPro"/>
</dbReference>
<gene>
    <name evidence="10" type="ORF">DWY69_11190</name>
    <name evidence="9" type="ORF">DXC51_01255</name>
</gene>
<keyword evidence="3 9" id="KW-0238">DNA-binding</keyword>
<dbReference type="AlphaFoldDB" id="A0A3E3ID60"/>
<keyword evidence="4" id="KW-0804">Transcription</keyword>
<evidence type="ECO:0000256" key="4">
    <source>
        <dbReference type="ARBA" id="ARBA00023163"/>
    </source>
</evidence>
<dbReference type="Gene3D" id="1.10.10.60">
    <property type="entry name" value="Homeodomain-like"/>
    <property type="match status" value="2"/>
</dbReference>
<dbReference type="EMBL" id="QVLV01000001">
    <property type="protein sequence ID" value="RGE64986.1"/>
    <property type="molecule type" value="Genomic_DNA"/>
</dbReference>
<keyword evidence="6" id="KW-0597">Phosphoprotein</keyword>
<reference evidence="9 12" key="1">
    <citation type="submission" date="2018-08" db="EMBL/GenBank/DDBJ databases">
        <title>A genome reference for cultivated species of the human gut microbiota.</title>
        <authorList>
            <person name="Zou Y."/>
            <person name="Xue W."/>
            <person name="Luo G."/>
        </authorList>
    </citation>
    <scope>NUCLEOTIDE SEQUENCE [LARGE SCALE GENOMIC DNA]</scope>
    <source>
        <strain evidence="10 12">AF26-4BH</strain>
        <strain evidence="9">TF05-5AC</strain>
    </source>
</reference>
<dbReference type="Pfam" id="PF12833">
    <property type="entry name" value="HTH_18"/>
    <property type="match status" value="1"/>
</dbReference>
<proteinExistence type="predicted"/>
<evidence type="ECO:0000313" key="10">
    <source>
        <dbReference type="EMBL" id="RGE71606.1"/>
    </source>
</evidence>
<keyword evidence="2" id="KW-0805">Transcription regulation</keyword>
<accession>A0A3E3ID60</accession>
<dbReference type="Pfam" id="PF00072">
    <property type="entry name" value="Response_reg"/>
    <property type="match status" value="1"/>
</dbReference>
<dbReference type="Gene3D" id="3.40.50.2300">
    <property type="match status" value="1"/>
</dbReference>
<dbReference type="PROSITE" id="PS50110">
    <property type="entry name" value="RESPONSE_REGULATORY"/>
    <property type="match status" value="1"/>
</dbReference>
<comment type="caution">
    <text evidence="9">The sequence shown here is derived from an EMBL/GenBank/DDBJ whole genome shotgun (WGS) entry which is preliminary data.</text>
</comment>
<dbReference type="SMART" id="SM00342">
    <property type="entry name" value="HTH_ARAC"/>
    <property type="match status" value="1"/>
</dbReference>
<dbReference type="PANTHER" id="PTHR43280:SF2">
    <property type="entry name" value="HTH-TYPE TRANSCRIPTIONAL REGULATOR EXSA"/>
    <property type="match status" value="1"/>
</dbReference>
<dbReference type="InterPro" id="IPR009057">
    <property type="entry name" value="Homeodomain-like_sf"/>
</dbReference>
<evidence type="ECO:0000313" key="12">
    <source>
        <dbReference type="Proteomes" id="UP000261166"/>
    </source>
</evidence>
<dbReference type="OrthoDB" id="1974963at2"/>
<dbReference type="SMART" id="SM00448">
    <property type="entry name" value="REC"/>
    <property type="match status" value="1"/>
</dbReference>
<sequence length="535" mass="62784">MTVLIVDDQINVVSGLVLGIHWDKIGITKVLKAYNAYEAKEQLKKTEADIVLCDIEMPVENGLSLCTYCREQGYSSKFIFLTAHADFMYAKEAIQLGGFDYVLQPASYEEIEKVILRAKDQVLLSKKVAQMEKSRHLFIKQRDSLIEGLCREWCFDKGTDWERMRSKLKDLGIVLFEDKTSWLCLIHFFEKSHMLQDWEDSLIAYAISNILQELFYPYGYHCLCWIAKEGDYAVYIYAGEDGIIPEESLNNQLEKFRKCFISYYSQELSCYIKVCDSPQKLPEEYEFLVNMRRNNVGAQAEIFWSDQQTRYKLENIQLTKIGEQWESLLKNKLYDSFASDAKEQLYHLCRNENINAEILNRFYQEFMRIIYLHINALNVSVNDLFQNAQDLENACSAYTSVKKMEWLIEYVHAYFNETEVSPEHAKTQIDSIFQYIRMHLDQDIRRTDIAEAVHLNPNYISRLFKSIVGISLKEYILQEKMKLAAHFVRETNLPISVIAMKVGYTNFSLFTQTYKKMNGGFTPMEERKQYETEEI</sequence>
<dbReference type="SUPFAM" id="SSF46689">
    <property type="entry name" value="Homeodomain-like"/>
    <property type="match status" value="2"/>
</dbReference>
<dbReference type="GeneID" id="97985544"/>
<dbReference type="Proteomes" id="UP000260812">
    <property type="component" value="Unassembled WGS sequence"/>
</dbReference>
<dbReference type="EMBL" id="QVLU01000009">
    <property type="protein sequence ID" value="RGE71606.1"/>
    <property type="molecule type" value="Genomic_DNA"/>
</dbReference>
<keyword evidence="11" id="KW-1185">Reference proteome</keyword>
<evidence type="ECO:0000256" key="3">
    <source>
        <dbReference type="ARBA" id="ARBA00023125"/>
    </source>
</evidence>
<evidence type="ECO:0000256" key="2">
    <source>
        <dbReference type="ARBA" id="ARBA00023015"/>
    </source>
</evidence>
<evidence type="ECO:0000259" key="8">
    <source>
        <dbReference type="PROSITE" id="PS50110"/>
    </source>
</evidence>
<evidence type="ECO:0000256" key="1">
    <source>
        <dbReference type="ARBA" id="ARBA00018672"/>
    </source>
</evidence>
<dbReference type="InterPro" id="IPR011006">
    <property type="entry name" value="CheY-like_superfamily"/>
</dbReference>
<dbReference type="Proteomes" id="UP000261166">
    <property type="component" value="Unassembled WGS sequence"/>
</dbReference>
<dbReference type="RefSeq" id="WP_025488139.1">
    <property type="nucleotide sequence ID" value="NZ_JBKUNB010000013.1"/>
</dbReference>
<comment type="function">
    <text evidence="5">May play the central regulatory role in sporulation. It may be an element of the effector pathway responsible for the activation of sporulation genes in response to nutritional stress. Spo0A may act in concert with spo0H (a sigma factor) to control the expression of some genes that are critical to the sporulation process.</text>
</comment>
<dbReference type="PROSITE" id="PS01124">
    <property type="entry name" value="HTH_ARAC_FAMILY_2"/>
    <property type="match status" value="1"/>
</dbReference>
<dbReference type="CDD" id="cd17536">
    <property type="entry name" value="REC_YesN-like"/>
    <property type="match status" value="1"/>
</dbReference>
<dbReference type="InterPro" id="IPR018060">
    <property type="entry name" value="HTH_AraC"/>
</dbReference>
<evidence type="ECO:0000313" key="11">
    <source>
        <dbReference type="Proteomes" id="UP000260812"/>
    </source>
</evidence>
<organism evidence="9 11">
    <name type="scientific">Eisenbergiella massiliensis</name>
    <dbReference type="NCBI Taxonomy" id="1720294"/>
    <lineage>
        <taxon>Bacteria</taxon>
        <taxon>Bacillati</taxon>
        <taxon>Bacillota</taxon>
        <taxon>Clostridia</taxon>
        <taxon>Lachnospirales</taxon>
        <taxon>Lachnospiraceae</taxon>
        <taxon>Eisenbergiella</taxon>
    </lineage>
</organism>
<evidence type="ECO:0000259" key="7">
    <source>
        <dbReference type="PROSITE" id="PS01124"/>
    </source>
</evidence>
<dbReference type="GO" id="GO:0003700">
    <property type="term" value="F:DNA-binding transcription factor activity"/>
    <property type="evidence" value="ECO:0007669"/>
    <property type="project" value="InterPro"/>
</dbReference>
<dbReference type="GO" id="GO:0000160">
    <property type="term" value="P:phosphorelay signal transduction system"/>
    <property type="evidence" value="ECO:0007669"/>
    <property type="project" value="InterPro"/>
</dbReference>
<evidence type="ECO:0000313" key="9">
    <source>
        <dbReference type="EMBL" id="RGE64986.1"/>
    </source>
</evidence>
<feature type="domain" description="HTH araC/xylS-type" evidence="7">
    <location>
        <begin position="430"/>
        <end position="519"/>
    </location>
</feature>
<name>A0A3E3ID60_9FIRM</name>
<feature type="domain" description="Response regulatory" evidence="8">
    <location>
        <begin position="2"/>
        <end position="119"/>
    </location>
</feature>
<dbReference type="InterPro" id="IPR001789">
    <property type="entry name" value="Sig_transdc_resp-reg_receiver"/>
</dbReference>
<dbReference type="SUPFAM" id="SSF52172">
    <property type="entry name" value="CheY-like"/>
    <property type="match status" value="1"/>
</dbReference>
<protein>
    <recommendedName>
        <fullName evidence="1">Stage 0 sporulation protein A homolog</fullName>
    </recommendedName>
</protein>
<evidence type="ECO:0000256" key="6">
    <source>
        <dbReference type="PROSITE-ProRule" id="PRU00169"/>
    </source>
</evidence>
<feature type="modified residue" description="4-aspartylphosphate" evidence="6">
    <location>
        <position position="54"/>
    </location>
</feature>
<dbReference type="PANTHER" id="PTHR43280">
    <property type="entry name" value="ARAC-FAMILY TRANSCRIPTIONAL REGULATOR"/>
    <property type="match status" value="1"/>
</dbReference>
<evidence type="ECO:0000256" key="5">
    <source>
        <dbReference type="ARBA" id="ARBA00024867"/>
    </source>
</evidence>